<protein>
    <recommendedName>
        <fullName evidence="5">Thioesterase-like superfamily-domain-containing protein</fullName>
    </recommendedName>
</protein>
<comment type="caution">
    <text evidence="3">The sequence shown here is derived from an EMBL/GenBank/DDBJ whole genome shotgun (WGS) entry which is preliminary data.</text>
</comment>
<dbReference type="PANTHER" id="PTHR38110:SF1">
    <property type="entry name" value="THIOESTERASE DOMAIN-CONTAINING PROTEIN"/>
    <property type="match status" value="1"/>
</dbReference>
<evidence type="ECO:0000259" key="1">
    <source>
        <dbReference type="Pfam" id="PF13622"/>
    </source>
</evidence>
<dbReference type="Pfam" id="PF20789">
    <property type="entry name" value="4HBT_3C"/>
    <property type="match status" value="1"/>
</dbReference>
<dbReference type="Proteomes" id="UP001187682">
    <property type="component" value="Unassembled WGS sequence"/>
</dbReference>
<feature type="domain" description="Acyl-CoA thioesterase-like N-terminal HotDog" evidence="1">
    <location>
        <begin position="22"/>
        <end position="109"/>
    </location>
</feature>
<dbReference type="PANTHER" id="PTHR38110">
    <property type="entry name" value="CHROMOSOME 23, WHOLE GENOME SHOTGUN SEQUENCE"/>
    <property type="match status" value="1"/>
</dbReference>
<name>A0AAE8N7N4_9PEZI</name>
<keyword evidence="4" id="KW-1185">Reference proteome</keyword>
<organism evidence="3 4">
    <name type="scientific">Cephalotrichum gorgonifer</name>
    <dbReference type="NCBI Taxonomy" id="2041049"/>
    <lineage>
        <taxon>Eukaryota</taxon>
        <taxon>Fungi</taxon>
        <taxon>Dikarya</taxon>
        <taxon>Ascomycota</taxon>
        <taxon>Pezizomycotina</taxon>
        <taxon>Sordariomycetes</taxon>
        <taxon>Hypocreomycetidae</taxon>
        <taxon>Microascales</taxon>
        <taxon>Microascaceae</taxon>
        <taxon>Cephalotrichum</taxon>
    </lineage>
</organism>
<dbReference type="Gene3D" id="2.40.160.210">
    <property type="entry name" value="Acyl-CoA thioesterase, double hotdog domain"/>
    <property type="match status" value="1"/>
</dbReference>
<dbReference type="InterPro" id="IPR042171">
    <property type="entry name" value="Acyl-CoA_hotdog"/>
</dbReference>
<evidence type="ECO:0008006" key="5">
    <source>
        <dbReference type="Google" id="ProtNLM"/>
    </source>
</evidence>
<dbReference type="InterPro" id="IPR052389">
    <property type="entry name" value="Sec_Metab_Biosynth-Assoc"/>
</dbReference>
<reference evidence="3" key="1">
    <citation type="submission" date="2018-03" db="EMBL/GenBank/DDBJ databases">
        <authorList>
            <person name="Guldener U."/>
        </authorList>
    </citation>
    <scope>NUCLEOTIDE SEQUENCE</scope>
</reference>
<dbReference type="InterPro" id="IPR049450">
    <property type="entry name" value="ACOT8-like_C"/>
</dbReference>
<dbReference type="EMBL" id="ONZQ02000024">
    <property type="protein sequence ID" value="SPO07751.1"/>
    <property type="molecule type" value="Genomic_DNA"/>
</dbReference>
<dbReference type="Pfam" id="PF13622">
    <property type="entry name" value="4HBT_3"/>
    <property type="match status" value="1"/>
</dbReference>
<evidence type="ECO:0000259" key="2">
    <source>
        <dbReference type="Pfam" id="PF20789"/>
    </source>
</evidence>
<evidence type="ECO:0000313" key="3">
    <source>
        <dbReference type="EMBL" id="SPO07751.1"/>
    </source>
</evidence>
<accession>A0AAE8N7N4</accession>
<dbReference type="InterPro" id="IPR049449">
    <property type="entry name" value="TesB_ACOT8-like_N"/>
</dbReference>
<dbReference type="AlphaFoldDB" id="A0AAE8N7N4"/>
<evidence type="ECO:0000313" key="4">
    <source>
        <dbReference type="Proteomes" id="UP001187682"/>
    </source>
</evidence>
<sequence length="314" mass="34812">MSFQTATVVTRLTSNTYSVQLSDDWCMGSVPNGGYVASVFLSVIRAHFRGTLAYLDQPDTMSAQLQYLRRTQAGPAVVSIEHLKLGSSTSAIQAVLSQGDRREVQGFFVRTNFSKQTGVSLPATFVESFMSPRPPPIDLAKVERLGEDSNWLLDRDRQHDTFHKAMHNILLHHPRRMADPSIVDQWVRFCPGGHSRACVPFPQEALGFVVDVFPMVVDQFPQMSGQTRWYPTVALNLDVKQNLPPEGANWLFVRVKAGEIRNGRLDLQIVVLDERGDLVALSSHVTLILSAERNLAARGTSDGQGIKVGENGKL</sequence>
<gene>
    <name evidence="3" type="ORF">DNG_10446</name>
</gene>
<feature type="domain" description="Acyl-CoA thioesterase-like C-terminal" evidence="2">
    <location>
        <begin position="165"/>
        <end position="288"/>
    </location>
</feature>
<dbReference type="SUPFAM" id="SSF54637">
    <property type="entry name" value="Thioesterase/thiol ester dehydrase-isomerase"/>
    <property type="match status" value="1"/>
</dbReference>
<proteinExistence type="predicted"/>
<dbReference type="InterPro" id="IPR029069">
    <property type="entry name" value="HotDog_dom_sf"/>
</dbReference>